<dbReference type="EMBL" id="FN393086">
    <property type="protein sequence ID" value="CAY82295.1"/>
    <property type="molecule type" value="Genomic_DNA"/>
</dbReference>
<reference evidence="1" key="1">
    <citation type="journal article" date="2009" name="Proc. Natl. Acad. Sci. U.S.A.">
        <title>Eukaryote-to-eukaryote gene transfer events revealed by the genome sequence of the wine yeast Saccharomyces cerevisiae EC1118.</title>
        <authorList>
            <person name="Novo M."/>
            <person name="Bigey F."/>
            <person name="Beyne E."/>
            <person name="Galeote V."/>
            <person name="Gavory F."/>
            <person name="Mallet S."/>
            <person name="Cambot B."/>
            <person name="Legras J.L."/>
            <person name="Wincker P."/>
            <person name="Casaregola S."/>
            <person name="Dequin S."/>
        </authorList>
    </citation>
    <scope>NUCLEOTIDE SEQUENCE [LARGE SCALE GENOMIC DNA]</scope>
    <source>
        <strain evidence="1">Lalvin EC1118</strain>
        <strain>Lalvin EC1118 / Prise de mousse</strain>
    </source>
</reference>
<organism evidence="1">
    <name type="scientific">Saccharomyces cerevisiae (strain Lalvin EC1118 / Prise de mousse)</name>
    <name type="common">Baker's yeast</name>
    <dbReference type="NCBI Taxonomy" id="643680"/>
    <lineage>
        <taxon>Eukaryota</taxon>
        <taxon>Fungi</taxon>
        <taxon>Dikarya</taxon>
        <taxon>Ascomycota</taxon>
        <taxon>Saccharomycotina</taxon>
        <taxon>Saccharomycetes</taxon>
        <taxon>Saccharomycetales</taxon>
        <taxon>Saccharomycetaceae</taxon>
        <taxon>Saccharomyces</taxon>
    </lineage>
</organism>
<dbReference type="PROSITE" id="PS51257">
    <property type="entry name" value="PROKAR_LIPOPROTEIN"/>
    <property type="match status" value="1"/>
</dbReference>
<protein>
    <submittedName>
        <fullName evidence="1">EC1118_1N9_0144p</fullName>
    </submittedName>
</protein>
<sequence>MVIYYGKKNCTLLLLLFILCNIYSGSNILLISCSFFFLVSGTSIQLNIINANRQAANMYPSLKSILDTIIGVKSDIKKLSIQLINVQIAIDMALVLRGNNSDTSTNVTGPNVIANQKIKQQVTIIKTIFEKSVSLPNVPTVAYVII</sequence>
<evidence type="ECO:0000313" key="1">
    <source>
        <dbReference type="EMBL" id="CAY82295.1"/>
    </source>
</evidence>
<proteinExistence type="predicted"/>
<name>C8ZGK6_YEAS8</name>
<gene>
    <name evidence="1" type="ORF">EC1118_1N9_0144g</name>
</gene>
<accession>C8ZGK6</accession>
<dbReference type="AlphaFoldDB" id="C8ZGK6"/>
<dbReference type="HOGENOM" id="CLU_1778920_0_0_1"/>